<evidence type="ECO:0000259" key="6">
    <source>
        <dbReference type="PROSITE" id="PS51898"/>
    </source>
</evidence>
<dbReference type="GO" id="GO:0015074">
    <property type="term" value="P:DNA integration"/>
    <property type="evidence" value="ECO:0007669"/>
    <property type="project" value="UniProtKB-KW"/>
</dbReference>
<dbReference type="GO" id="GO:0006310">
    <property type="term" value="P:DNA recombination"/>
    <property type="evidence" value="ECO:0007669"/>
    <property type="project" value="UniProtKB-KW"/>
</dbReference>
<dbReference type="PROSITE" id="PS51898">
    <property type="entry name" value="TYR_RECOMBINASE"/>
    <property type="match status" value="1"/>
</dbReference>
<dbReference type="InterPro" id="IPR010998">
    <property type="entry name" value="Integrase_recombinase_N"/>
</dbReference>
<keyword evidence="2" id="KW-0229">DNA integration</keyword>
<evidence type="ECO:0000313" key="8">
    <source>
        <dbReference type="EMBL" id="KGQ33216.1"/>
    </source>
</evidence>
<gene>
    <name evidence="8" type="ORF">JP32_03175</name>
</gene>
<dbReference type="PROSITE" id="PS51900">
    <property type="entry name" value="CB"/>
    <property type="match status" value="1"/>
</dbReference>
<evidence type="ECO:0000256" key="1">
    <source>
        <dbReference type="ARBA" id="ARBA00008857"/>
    </source>
</evidence>
<dbReference type="InterPro" id="IPR013762">
    <property type="entry name" value="Integrase-like_cat_sf"/>
</dbReference>
<evidence type="ECO:0000256" key="2">
    <source>
        <dbReference type="ARBA" id="ARBA00022908"/>
    </source>
</evidence>
<comment type="caution">
    <text evidence="8">The sequence shown here is derived from an EMBL/GenBank/DDBJ whole genome shotgun (WGS) entry which is preliminary data.</text>
</comment>
<accession>A0A0A2XLM7</accession>
<dbReference type="Proteomes" id="UP000030526">
    <property type="component" value="Unassembled WGS sequence"/>
</dbReference>
<dbReference type="InterPro" id="IPR011010">
    <property type="entry name" value="DNA_brk_join_enz"/>
</dbReference>
<dbReference type="InterPro" id="IPR002104">
    <property type="entry name" value="Integrase_catalytic"/>
</dbReference>
<dbReference type="InterPro" id="IPR044068">
    <property type="entry name" value="CB"/>
</dbReference>
<evidence type="ECO:0000313" key="9">
    <source>
        <dbReference type="Proteomes" id="UP000030526"/>
    </source>
</evidence>
<dbReference type="Pfam" id="PF00589">
    <property type="entry name" value="Phage_integrase"/>
    <property type="match status" value="1"/>
</dbReference>
<feature type="domain" description="Tyr recombinase" evidence="6">
    <location>
        <begin position="168"/>
        <end position="338"/>
    </location>
</feature>
<name>A0A0A2XLM7_9PAST</name>
<dbReference type="Gene3D" id="1.10.443.10">
    <property type="entry name" value="Intergrase catalytic core"/>
    <property type="match status" value="1"/>
</dbReference>
<dbReference type="InterPro" id="IPR004107">
    <property type="entry name" value="Integrase_SAM-like_N"/>
</dbReference>
<dbReference type="Pfam" id="PF02899">
    <property type="entry name" value="Phage_int_SAM_1"/>
    <property type="match status" value="1"/>
</dbReference>
<protein>
    <submittedName>
        <fullName evidence="8">Site-specific tyrosine recombinase XerC</fullName>
    </submittedName>
</protein>
<dbReference type="PANTHER" id="PTHR30629">
    <property type="entry name" value="PROPHAGE INTEGRASE"/>
    <property type="match status" value="1"/>
</dbReference>
<evidence type="ECO:0000256" key="4">
    <source>
        <dbReference type="ARBA" id="ARBA00023172"/>
    </source>
</evidence>
<proteinExistence type="inferred from homology"/>
<comment type="similarity">
    <text evidence="1">Belongs to the 'phage' integrase family.</text>
</comment>
<keyword evidence="3 5" id="KW-0238">DNA-binding</keyword>
<dbReference type="SUPFAM" id="SSF56349">
    <property type="entry name" value="DNA breaking-rejoining enzymes"/>
    <property type="match status" value="1"/>
</dbReference>
<keyword evidence="4" id="KW-0233">DNA recombination</keyword>
<dbReference type="InterPro" id="IPR050808">
    <property type="entry name" value="Phage_Integrase"/>
</dbReference>
<evidence type="ECO:0000256" key="3">
    <source>
        <dbReference type="ARBA" id="ARBA00023125"/>
    </source>
</evidence>
<sequence length="341" mass="39012">MRLPNGYGSVFKLSGRRRRPYIARKTVGYTESGKQIYSVIGYYETKEEALTALANYNQQDIPEPSITLAKVYQLWYPIHARQVSSSTTTSYKNSYNHLAKISAMPIAKIKYRHLQEVLDTMRSKGLSYASLKKVRSLINQLFAHAIINEWIDKAYGQYLQMGKNTPVRPHKTFTRQQINRVWQCKSVDTDLTLILLYTGMRVGELLQLKKSNVNLKQKYFDIVTSKTKSGIRIIPIHPLIFPIVERKMREDKRAKYLFVNPDLTQLTYSQAATQVAKTMQAIRAKHSTHDCRHTVATLLDAAGANKVARDRLLGHASSNVGDSVYTHKTLTHLRKVINLLK</sequence>
<organism evidence="8 9">
    <name type="scientific">Gallibacterium anatis</name>
    <dbReference type="NCBI Taxonomy" id="750"/>
    <lineage>
        <taxon>Bacteria</taxon>
        <taxon>Pseudomonadati</taxon>
        <taxon>Pseudomonadota</taxon>
        <taxon>Gammaproteobacteria</taxon>
        <taxon>Pasteurellales</taxon>
        <taxon>Pasteurellaceae</taxon>
        <taxon>Gallibacterium</taxon>
    </lineage>
</organism>
<feature type="domain" description="Core-binding (CB)" evidence="7">
    <location>
        <begin position="66"/>
        <end position="146"/>
    </location>
</feature>
<dbReference type="RefSeq" id="WP_039083586.1">
    <property type="nucleotide sequence ID" value="NZ_JPXS01000015.1"/>
</dbReference>
<dbReference type="GO" id="GO:0003677">
    <property type="term" value="F:DNA binding"/>
    <property type="evidence" value="ECO:0007669"/>
    <property type="project" value="UniProtKB-UniRule"/>
</dbReference>
<dbReference type="AlphaFoldDB" id="A0A0A2XLM7"/>
<dbReference type="PANTHER" id="PTHR30629:SF2">
    <property type="entry name" value="PROPHAGE INTEGRASE INTS-RELATED"/>
    <property type="match status" value="1"/>
</dbReference>
<dbReference type="Gene3D" id="1.10.150.130">
    <property type="match status" value="1"/>
</dbReference>
<evidence type="ECO:0000256" key="5">
    <source>
        <dbReference type="PROSITE-ProRule" id="PRU01248"/>
    </source>
</evidence>
<dbReference type="EMBL" id="JPXS01000015">
    <property type="protein sequence ID" value="KGQ33216.1"/>
    <property type="molecule type" value="Genomic_DNA"/>
</dbReference>
<evidence type="ECO:0000259" key="7">
    <source>
        <dbReference type="PROSITE" id="PS51900"/>
    </source>
</evidence>
<reference evidence="8 9" key="1">
    <citation type="submission" date="2014-08" db="EMBL/GenBank/DDBJ databases">
        <title>Chaperone-usher fimbriae in a diverse selection of Gallibacterium genomes.</title>
        <authorList>
            <person name="Kudirkiene E."/>
            <person name="Bager R.J."/>
            <person name="Johnson T.J."/>
            <person name="Bojesen A.M."/>
        </authorList>
    </citation>
    <scope>NUCLEOTIDE SEQUENCE [LARGE SCALE GENOMIC DNA]</scope>
    <source>
        <strain evidence="8 9">20558/3kl.</strain>
    </source>
</reference>